<feature type="region of interest" description="Disordered" evidence="1">
    <location>
        <begin position="1"/>
        <end position="23"/>
    </location>
</feature>
<evidence type="ECO:0000256" key="1">
    <source>
        <dbReference type="SAM" id="MobiDB-lite"/>
    </source>
</evidence>
<sequence>MGCVCSHSRSDEPADVAASAGGHVKAHDLQQHPTANTNDACYVLESSHVDPTIITTATDIDTSHSSQSSSSIMTGDHHHHTIIVKPSMSTCRPSWVEDLDADPLLAAISIPYEHLQLQSASRAAGIFGNVHRATYQAMPVVVHRLDASKLNDRRLRIFKDDVQLLMRLEHPNIVQFIGASWTASPSSCCCLVMELPQRGDLYSMLRSSKYKLAWHKHLLRIATDVATGMMYLHAMDPPVLHRDLQSMHVHVSSNYVGKVADVASTPLSALGSSGVGGTRWMAPERILGLASGESADVFSFGICTYLLSEMDTSKLPYEDMGSRHLRSTKHGSMEKATRASTELLRRIATDGLRPQMAVNGLATVRALFTRCVSATPSDRPSFADIVTFLKQDVQDEVHARFPSSGGGHFWPS</sequence>
<dbReference type="PROSITE" id="PS50011">
    <property type="entry name" value="PROTEIN_KINASE_DOM"/>
    <property type="match status" value="1"/>
</dbReference>
<dbReference type="InterPro" id="IPR011009">
    <property type="entry name" value="Kinase-like_dom_sf"/>
</dbReference>
<organism evidence="3 4">
    <name type="scientific">Aphanomyces astaci</name>
    <name type="common">Crayfish plague agent</name>
    <dbReference type="NCBI Taxonomy" id="112090"/>
    <lineage>
        <taxon>Eukaryota</taxon>
        <taxon>Sar</taxon>
        <taxon>Stramenopiles</taxon>
        <taxon>Oomycota</taxon>
        <taxon>Saprolegniomycetes</taxon>
        <taxon>Saprolegniales</taxon>
        <taxon>Verrucalvaceae</taxon>
        <taxon>Aphanomyces</taxon>
    </lineage>
</organism>
<name>A0A6A4ZHK2_APHAT</name>
<dbReference type="SUPFAM" id="SSF56112">
    <property type="entry name" value="Protein kinase-like (PK-like)"/>
    <property type="match status" value="1"/>
</dbReference>
<feature type="domain" description="Protein kinase" evidence="2">
    <location>
        <begin position="116"/>
        <end position="401"/>
    </location>
</feature>
<accession>A0A6A4ZHK2</accession>
<dbReference type="InterPro" id="IPR051681">
    <property type="entry name" value="Ser/Thr_Kinases-Pseudokinases"/>
</dbReference>
<dbReference type="GO" id="GO:0005524">
    <property type="term" value="F:ATP binding"/>
    <property type="evidence" value="ECO:0007669"/>
    <property type="project" value="InterPro"/>
</dbReference>
<evidence type="ECO:0000313" key="3">
    <source>
        <dbReference type="EMBL" id="KAF0710328.1"/>
    </source>
</evidence>
<comment type="caution">
    <text evidence="3">The sequence shown here is derived from an EMBL/GenBank/DDBJ whole genome shotgun (WGS) entry which is preliminary data.</text>
</comment>
<dbReference type="Gene3D" id="1.10.510.10">
    <property type="entry name" value="Transferase(Phosphotransferase) domain 1"/>
    <property type="match status" value="1"/>
</dbReference>
<dbReference type="InterPro" id="IPR000719">
    <property type="entry name" value="Prot_kinase_dom"/>
</dbReference>
<proteinExistence type="predicted"/>
<dbReference type="PANTHER" id="PTHR44329:SF214">
    <property type="entry name" value="PROTEIN KINASE DOMAIN-CONTAINING PROTEIN"/>
    <property type="match status" value="1"/>
</dbReference>
<dbReference type="Proteomes" id="UP000469452">
    <property type="component" value="Unassembled WGS sequence"/>
</dbReference>
<gene>
    <name evidence="3" type="ORF">AaE_012582</name>
</gene>
<dbReference type="PANTHER" id="PTHR44329">
    <property type="entry name" value="SERINE/THREONINE-PROTEIN KINASE TNNI3K-RELATED"/>
    <property type="match status" value="1"/>
</dbReference>
<dbReference type="Gene3D" id="3.30.200.20">
    <property type="entry name" value="Phosphorylase Kinase, domain 1"/>
    <property type="match status" value="1"/>
</dbReference>
<dbReference type="EMBL" id="VJMI01018554">
    <property type="protein sequence ID" value="KAF0710328.1"/>
    <property type="molecule type" value="Genomic_DNA"/>
</dbReference>
<protein>
    <recommendedName>
        <fullName evidence="2">Protein kinase domain-containing protein</fullName>
    </recommendedName>
</protein>
<dbReference type="Pfam" id="PF07714">
    <property type="entry name" value="PK_Tyr_Ser-Thr"/>
    <property type="match status" value="1"/>
</dbReference>
<dbReference type="VEuPathDB" id="FungiDB:H257_18715"/>
<evidence type="ECO:0000259" key="2">
    <source>
        <dbReference type="PROSITE" id="PS50011"/>
    </source>
</evidence>
<reference evidence="3 4" key="1">
    <citation type="submission" date="2019-06" db="EMBL/GenBank/DDBJ databases">
        <title>Genomics analysis of Aphanomyces spp. identifies a new class of oomycete effector associated with host adaptation.</title>
        <authorList>
            <person name="Gaulin E."/>
        </authorList>
    </citation>
    <scope>NUCLEOTIDE SEQUENCE [LARGE SCALE GENOMIC DNA]</scope>
    <source>
        <strain evidence="3 4">E</strain>
    </source>
</reference>
<evidence type="ECO:0000313" key="4">
    <source>
        <dbReference type="Proteomes" id="UP000469452"/>
    </source>
</evidence>
<dbReference type="GO" id="GO:0004674">
    <property type="term" value="F:protein serine/threonine kinase activity"/>
    <property type="evidence" value="ECO:0007669"/>
    <property type="project" value="TreeGrafter"/>
</dbReference>
<dbReference type="InterPro" id="IPR001245">
    <property type="entry name" value="Ser-Thr/Tyr_kinase_cat_dom"/>
</dbReference>
<dbReference type="AlphaFoldDB" id="A0A6A4ZHK2"/>